<reference evidence="2 3" key="1">
    <citation type="submission" date="2018-08" db="EMBL/GenBank/DDBJ databases">
        <title>A genome reference for cultivated species of the human gut microbiota.</title>
        <authorList>
            <person name="Zou Y."/>
            <person name="Xue W."/>
            <person name="Luo G."/>
        </authorList>
    </citation>
    <scope>NUCLEOTIDE SEQUENCE [LARGE SCALE GENOMIC DNA]</scope>
    <source>
        <strain evidence="2 3">OM06-4</strain>
    </source>
</reference>
<accession>A0A3E3E384</accession>
<dbReference type="AlphaFoldDB" id="A0A3E3E384"/>
<comment type="caution">
    <text evidence="2">The sequence shown here is derived from an EMBL/GenBank/DDBJ whole genome shotgun (WGS) entry which is preliminary data.</text>
</comment>
<dbReference type="SMART" id="SM00530">
    <property type="entry name" value="HTH_XRE"/>
    <property type="match status" value="1"/>
</dbReference>
<dbReference type="SUPFAM" id="SSF47413">
    <property type="entry name" value="lambda repressor-like DNA-binding domains"/>
    <property type="match status" value="1"/>
</dbReference>
<protein>
    <submittedName>
        <fullName evidence="2">XRE family transcriptional regulator</fullName>
    </submittedName>
</protein>
<gene>
    <name evidence="2" type="ORF">DXB93_19200</name>
</gene>
<dbReference type="RefSeq" id="WP_117582750.1">
    <property type="nucleotide sequence ID" value="NZ_QUSL01000085.1"/>
</dbReference>
<dbReference type="CDD" id="cd00093">
    <property type="entry name" value="HTH_XRE"/>
    <property type="match status" value="1"/>
</dbReference>
<dbReference type="EMBL" id="QUSL01000085">
    <property type="protein sequence ID" value="RGD76052.1"/>
    <property type="molecule type" value="Genomic_DNA"/>
</dbReference>
<dbReference type="Proteomes" id="UP000261032">
    <property type="component" value="Unassembled WGS sequence"/>
</dbReference>
<name>A0A3E3E384_9FIRM</name>
<sequence>MNYGQRIRYIRKQEGLTQKELGLCLGLIDSSATAVISQYEKNEKKPKLQNQKVLANALDVYYRLLFSNHDIHLVNIYIDLYWLLLEGKDVVYISYLLDRIKEKDKVNFALFEQLLN</sequence>
<dbReference type="Gene3D" id="1.10.260.40">
    <property type="entry name" value="lambda repressor-like DNA-binding domains"/>
    <property type="match status" value="1"/>
</dbReference>
<dbReference type="InterPro" id="IPR010982">
    <property type="entry name" value="Lambda_DNA-bd_dom_sf"/>
</dbReference>
<evidence type="ECO:0000313" key="2">
    <source>
        <dbReference type="EMBL" id="RGD76052.1"/>
    </source>
</evidence>
<evidence type="ECO:0000313" key="3">
    <source>
        <dbReference type="Proteomes" id="UP000261032"/>
    </source>
</evidence>
<evidence type="ECO:0000259" key="1">
    <source>
        <dbReference type="PROSITE" id="PS50943"/>
    </source>
</evidence>
<dbReference type="Pfam" id="PF01381">
    <property type="entry name" value="HTH_3"/>
    <property type="match status" value="1"/>
</dbReference>
<dbReference type="GO" id="GO:0003677">
    <property type="term" value="F:DNA binding"/>
    <property type="evidence" value="ECO:0007669"/>
    <property type="project" value="InterPro"/>
</dbReference>
<dbReference type="PROSITE" id="PS50943">
    <property type="entry name" value="HTH_CROC1"/>
    <property type="match status" value="1"/>
</dbReference>
<dbReference type="InterPro" id="IPR001387">
    <property type="entry name" value="Cro/C1-type_HTH"/>
</dbReference>
<organism evidence="2 3">
    <name type="scientific">Thomasclavelia ramosa</name>
    <dbReference type="NCBI Taxonomy" id="1547"/>
    <lineage>
        <taxon>Bacteria</taxon>
        <taxon>Bacillati</taxon>
        <taxon>Bacillota</taxon>
        <taxon>Erysipelotrichia</taxon>
        <taxon>Erysipelotrichales</taxon>
        <taxon>Coprobacillaceae</taxon>
        <taxon>Thomasclavelia</taxon>
    </lineage>
</organism>
<proteinExistence type="predicted"/>
<feature type="domain" description="HTH cro/C1-type" evidence="1">
    <location>
        <begin position="7"/>
        <end position="65"/>
    </location>
</feature>